<dbReference type="EMBL" id="CAJVCH010571649">
    <property type="protein sequence ID" value="CAG7838112.1"/>
    <property type="molecule type" value="Genomic_DNA"/>
</dbReference>
<dbReference type="CDD" id="cd19510">
    <property type="entry name" value="RecA-like_BCS1"/>
    <property type="match status" value="1"/>
</dbReference>
<dbReference type="FunFam" id="3.40.50.300:FF:000768">
    <property type="entry name" value="Probable mitochondrial chaperone bcs1"/>
    <property type="match status" value="1"/>
</dbReference>
<comment type="catalytic activity">
    <reaction evidence="13">
        <text>ATP + H2O = ADP + phosphate + H(+)</text>
        <dbReference type="Rhea" id="RHEA:13065"/>
        <dbReference type="ChEBI" id="CHEBI:15377"/>
        <dbReference type="ChEBI" id="CHEBI:15378"/>
        <dbReference type="ChEBI" id="CHEBI:30616"/>
        <dbReference type="ChEBI" id="CHEBI:43474"/>
        <dbReference type="ChEBI" id="CHEBI:456216"/>
    </reaction>
    <physiologicalReaction direction="left-to-right" evidence="13">
        <dbReference type="Rhea" id="RHEA:13066"/>
    </physiologicalReaction>
</comment>
<dbReference type="InterPro" id="IPR003960">
    <property type="entry name" value="ATPase_AAA_CS"/>
</dbReference>
<dbReference type="Pfam" id="PF25426">
    <property type="entry name" value="AAA_lid_BCS1"/>
    <property type="match status" value="1"/>
</dbReference>
<dbReference type="SMART" id="SM01024">
    <property type="entry name" value="BCS1_N"/>
    <property type="match status" value="1"/>
</dbReference>
<evidence type="ECO:0000256" key="12">
    <source>
        <dbReference type="ARBA" id="ARBA00032816"/>
    </source>
</evidence>
<evidence type="ECO:0000256" key="11">
    <source>
        <dbReference type="ARBA" id="ARBA00023136"/>
    </source>
</evidence>
<keyword evidence="19" id="KW-1185">Reference proteome</keyword>
<dbReference type="GO" id="GO:0016887">
    <property type="term" value="F:ATP hydrolysis activity"/>
    <property type="evidence" value="ECO:0007669"/>
    <property type="project" value="InterPro"/>
</dbReference>
<evidence type="ECO:0000313" key="19">
    <source>
        <dbReference type="Proteomes" id="UP000708208"/>
    </source>
</evidence>
<evidence type="ECO:0000256" key="2">
    <source>
        <dbReference type="ARBA" id="ARBA00007448"/>
    </source>
</evidence>
<dbReference type="InterPro" id="IPR014851">
    <property type="entry name" value="BCS1_N"/>
</dbReference>
<evidence type="ECO:0000259" key="17">
    <source>
        <dbReference type="SMART" id="SM01024"/>
    </source>
</evidence>
<dbReference type="GO" id="GO:0034551">
    <property type="term" value="P:mitochondrial respiratory chain complex III assembly"/>
    <property type="evidence" value="ECO:0007669"/>
    <property type="project" value="UniProtKB-ARBA"/>
</dbReference>
<proteinExistence type="inferred from homology"/>
<dbReference type="InterPro" id="IPR050747">
    <property type="entry name" value="Mitochondrial_chaperone_BCS1"/>
</dbReference>
<evidence type="ECO:0000256" key="1">
    <source>
        <dbReference type="ARBA" id="ARBA00004434"/>
    </source>
</evidence>
<reference evidence="18" key="1">
    <citation type="submission" date="2021-06" db="EMBL/GenBank/DDBJ databases">
        <authorList>
            <person name="Hodson N. C."/>
            <person name="Mongue J. A."/>
            <person name="Jaron S. K."/>
        </authorList>
    </citation>
    <scope>NUCLEOTIDE SEQUENCE</scope>
</reference>
<feature type="domain" description="AAA+ ATPase" evidence="16">
    <location>
        <begin position="220"/>
        <end position="355"/>
    </location>
</feature>
<protein>
    <recommendedName>
        <fullName evidence="3">Mitochondrial chaperone BCS1</fullName>
    </recommendedName>
    <alternativeName>
        <fullName evidence="12">BCS1-like protein</fullName>
    </alternativeName>
</protein>
<dbReference type="PROSITE" id="PS00674">
    <property type="entry name" value="AAA"/>
    <property type="match status" value="1"/>
</dbReference>
<dbReference type="OrthoDB" id="10251412at2759"/>
<evidence type="ECO:0000313" key="18">
    <source>
        <dbReference type="EMBL" id="CAG7838112.1"/>
    </source>
</evidence>
<gene>
    <name evidence="18" type="ORF">AFUS01_LOCUS47118</name>
</gene>
<evidence type="ECO:0000256" key="6">
    <source>
        <dbReference type="ARBA" id="ARBA00022792"/>
    </source>
</evidence>
<evidence type="ECO:0000256" key="4">
    <source>
        <dbReference type="ARBA" id="ARBA00022692"/>
    </source>
</evidence>
<evidence type="ECO:0000256" key="7">
    <source>
        <dbReference type="ARBA" id="ARBA00022801"/>
    </source>
</evidence>
<dbReference type="GO" id="GO:0005743">
    <property type="term" value="C:mitochondrial inner membrane"/>
    <property type="evidence" value="ECO:0007669"/>
    <property type="project" value="UniProtKB-SubCell"/>
</dbReference>
<dbReference type="Pfam" id="PF08740">
    <property type="entry name" value="BCS1_N"/>
    <property type="match status" value="1"/>
</dbReference>
<organism evidence="18 19">
    <name type="scientific">Allacma fusca</name>
    <dbReference type="NCBI Taxonomy" id="39272"/>
    <lineage>
        <taxon>Eukaryota</taxon>
        <taxon>Metazoa</taxon>
        <taxon>Ecdysozoa</taxon>
        <taxon>Arthropoda</taxon>
        <taxon>Hexapoda</taxon>
        <taxon>Collembola</taxon>
        <taxon>Symphypleona</taxon>
        <taxon>Sminthuridae</taxon>
        <taxon>Allacma</taxon>
    </lineage>
</organism>
<evidence type="ECO:0000256" key="10">
    <source>
        <dbReference type="ARBA" id="ARBA00023128"/>
    </source>
</evidence>
<evidence type="ECO:0000256" key="9">
    <source>
        <dbReference type="ARBA" id="ARBA00022989"/>
    </source>
</evidence>
<evidence type="ECO:0000259" key="16">
    <source>
        <dbReference type="SMART" id="SM00382"/>
    </source>
</evidence>
<accession>A0A8J2LJQ5</accession>
<evidence type="ECO:0000256" key="14">
    <source>
        <dbReference type="RuleBase" id="RU003651"/>
    </source>
</evidence>
<dbReference type="InterPro" id="IPR057495">
    <property type="entry name" value="AAA_lid_BCS1"/>
</dbReference>
<comment type="caution">
    <text evidence="18">The sequence shown here is derived from an EMBL/GenBank/DDBJ whole genome shotgun (WGS) entry which is preliminary data.</text>
</comment>
<keyword evidence="7" id="KW-0378">Hydrolase</keyword>
<dbReference type="SMART" id="SM00382">
    <property type="entry name" value="AAA"/>
    <property type="match status" value="1"/>
</dbReference>
<comment type="similarity">
    <text evidence="2">Belongs to the AAA ATPase family. BCS1 subfamily.</text>
</comment>
<feature type="transmembrane region" description="Helical" evidence="15">
    <location>
        <begin position="12"/>
        <end position="29"/>
    </location>
</feature>
<dbReference type="InterPro" id="IPR003959">
    <property type="entry name" value="ATPase_AAA_core"/>
</dbReference>
<sequence>MDFISSLSDNPYFGAGFGLFGVGFGAAILRKGAQMGMIYFRRQYMVTLEIPCRDKSYSWVLNWLTTRAAKSTQHLSVETTYEQKETGKVLTKFAFVPSIGTHFFRYMGNWIRVERTREQHTLDLHMGIPWETVQFTAFGRDRQMFYDMLEESRQLAMKQFEGKTITYVAMGSEWRQFGHPKNKRPLKSVVLGSGLSQKITSDVQEFMQNPQWYAQRGIPYRRGYLLYGPPGCGKSSFITALAGHLDMGICILNLSDRSLSDDRLNHLLSAAPQQTLILLEDVDAAFVSREDSAKVKTAYDGLNRVTLSGFLNSLDGVASSEARVLIMTTNYKDRLDPALIRPGRVDFQALITFCEPSQIMYLFQNFYPEADISLAENFANAAKTLNLQLSPATLQGHFLMYKNDPKSAIESVELLRPVPTQTVKDTVGYEQR</sequence>
<evidence type="ECO:0000256" key="3">
    <source>
        <dbReference type="ARBA" id="ARBA00016942"/>
    </source>
</evidence>
<keyword evidence="5 14" id="KW-0547">Nucleotide-binding</keyword>
<dbReference type="AlphaFoldDB" id="A0A8J2LJQ5"/>
<evidence type="ECO:0000256" key="13">
    <source>
        <dbReference type="ARBA" id="ARBA00048778"/>
    </source>
</evidence>
<keyword evidence="11 15" id="KW-0472">Membrane</keyword>
<keyword evidence="4 15" id="KW-0812">Transmembrane</keyword>
<dbReference type="Proteomes" id="UP000708208">
    <property type="component" value="Unassembled WGS sequence"/>
</dbReference>
<feature type="domain" description="BCS1 N-terminal" evidence="17">
    <location>
        <begin position="20"/>
        <end position="189"/>
    </location>
</feature>
<keyword evidence="9 15" id="KW-1133">Transmembrane helix</keyword>
<evidence type="ECO:0000256" key="8">
    <source>
        <dbReference type="ARBA" id="ARBA00022840"/>
    </source>
</evidence>
<dbReference type="Pfam" id="PF00004">
    <property type="entry name" value="AAA"/>
    <property type="match status" value="1"/>
</dbReference>
<dbReference type="GO" id="GO:0005524">
    <property type="term" value="F:ATP binding"/>
    <property type="evidence" value="ECO:0007669"/>
    <property type="project" value="UniProtKB-KW"/>
</dbReference>
<evidence type="ECO:0000256" key="15">
    <source>
        <dbReference type="SAM" id="Phobius"/>
    </source>
</evidence>
<keyword evidence="10" id="KW-0496">Mitochondrion</keyword>
<evidence type="ECO:0000256" key="5">
    <source>
        <dbReference type="ARBA" id="ARBA00022741"/>
    </source>
</evidence>
<dbReference type="PANTHER" id="PTHR23070">
    <property type="entry name" value="BCS1 AAA-TYPE ATPASE"/>
    <property type="match status" value="1"/>
</dbReference>
<keyword evidence="6" id="KW-0999">Mitochondrion inner membrane</keyword>
<name>A0A8J2LJQ5_9HEXA</name>
<comment type="subcellular location">
    <subcellularLocation>
        <location evidence="1">Mitochondrion inner membrane</location>
        <topology evidence="1">Single-pass membrane protein</topology>
    </subcellularLocation>
</comment>
<keyword evidence="8 14" id="KW-0067">ATP-binding</keyword>
<dbReference type="InterPro" id="IPR003593">
    <property type="entry name" value="AAA+_ATPase"/>
</dbReference>